<dbReference type="Pfam" id="PF00069">
    <property type="entry name" value="Pkinase"/>
    <property type="match status" value="1"/>
</dbReference>
<evidence type="ECO:0000256" key="5">
    <source>
        <dbReference type="PROSITE-ProRule" id="PRU10141"/>
    </source>
</evidence>
<dbReference type="InterPro" id="IPR000719">
    <property type="entry name" value="Prot_kinase_dom"/>
</dbReference>
<protein>
    <recommendedName>
        <fullName evidence="6">Protein kinase domain-containing protein</fullName>
    </recommendedName>
</protein>
<proteinExistence type="predicted"/>
<keyword evidence="4 5" id="KW-0067">ATP-binding</keyword>
<dbReference type="GO" id="GO:0005524">
    <property type="term" value="F:ATP binding"/>
    <property type="evidence" value="ECO:0007669"/>
    <property type="project" value="UniProtKB-UniRule"/>
</dbReference>
<sequence>VQVFKNILQRTEIATNGFRTSNKIGEGGFGSVYKGRLEDGTVVAVKVLSVESKQGETEFMSEVASMANINICHENLFSLLLFNRYSVYIHEDVQFLSDYLKPVAADQMSDCPHDSLTDIKANNILLDQNFNPKISKFGLYKLFPENITHISTHAAGTLGYLAPEYAITGRLTCKSDVYSFGGLLLEIFGGRTAVDFDIEKESIFYLSPRIKPRGCFTLFKKISTKNKL</sequence>
<dbReference type="Pfam" id="PF07714">
    <property type="entry name" value="PK_Tyr_Ser-Thr"/>
    <property type="match status" value="1"/>
</dbReference>
<reference evidence="7 8" key="1">
    <citation type="submission" date="2013-10" db="EMBL/GenBank/DDBJ databases">
        <authorList>
            <consortium name="International Citrus Genome Consortium"/>
            <person name="Jenkins J."/>
            <person name="Schmutz J."/>
            <person name="Prochnik S."/>
            <person name="Rokhsar D."/>
            <person name="Gmitter F."/>
            <person name="Ollitrault P."/>
            <person name="Machado M."/>
            <person name="Talon M."/>
            <person name="Wincker P."/>
            <person name="Jaillon O."/>
            <person name="Morgante M."/>
        </authorList>
    </citation>
    <scope>NUCLEOTIDE SEQUENCE</scope>
    <source>
        <strain evidence="8">cv. Clemenules</strain>
    </source>
</reference>
<keyword evidence="1" id="KW-0808">Transferase</keyword>
<dbReference type="PANTHER" id="PTHR47973">
    <property type="entry name" value="CYSTEINE-RICH RECEPTOR-LIKE PROTEIN KINASE 3"/>
    <property type="match status" value="1"/>
</dbReference>
<evidence type="ECO:0000313" key="7">
    <source>
        <dbReference type="EMBL" id="ESR49527.1"/>
    </source>
</evidence>
<evidence type="ECO:0000256" key="1">
    <source>
        <dbReference type="ARBA" id="ARBA00022679"/>
    </source>
</evidence>
<evidence type="ECO:0000256" key="3">
    <source>
        <dbReference type="ARBA" id="ARBA00022777"/>
    </source>
</evidence>
<dbReference type="PROSITE" id="PS50011">
    <property type="entry name" value="PROTEIN_KINASE_DOM"/>
    <property type="match status" value="1"/>
</dbReference>
<accession>V4T8G0</accession>
<dbReference type="InParanoid" id="V4T8G0"/>
<gene>
    <name evidence="7" type="ORF">CICLE_v10033900mg</name>
</gene>
<feature type="domain" description="Protein kinase" evidence="6">
    <location>
        <begin position="18"/>
        <end position="228"/>
    </location>
</feature>
<dbReference type="InterPro" id="IPR052059">
    <property type="entry name" value="CR_Ser/Thr_kinase"/>
</dbReference>
<evidence type="ECO:0000256" key="4">
    <source>
        <dbReference type="ARBA" id="ARBA00022840"/>
    </source>
</evidence>
<dbReference type="Gene3D" id="1.10.510.10">
    <property type="entry name" value="Transferase(Phosphotransferase) domain 1"/>
    <property type="match status" value="1"/>
</dbReference>
<dbReference type="eggNOG" id="KOG1187">
    <property type="taxonomic scope" value="Eukaryota"/>
</dbReference>
<dbReference type="Gramene" id="ESR49527">
    <property type="protein sequence ID" value="ESR49527"/>
    <property type="gene ID" value="CICLE_v10033900mg"/>
</dbReference>
<dbReference type="EMBL" id="KI536726">
    <property type="protein sequence ID" value="ESR49527.1"/>
    <property type="molecule type" value="Genomic_DNA"/>
</dbReference>
<dbReference type="Proteomes" id="UP000030687">
    <property type="component" value="Unassembled WGS sequence"/>
</dbReference>
<evidence type="ECO:0000259" key="6">
    <source>
        <dbReference type="PROSITE" id="PS50011"/>
    </source>
</evidence>
<dbReference type="PROSITE" id="PS00107">
    <property type="entry name" value="PROTEIN_KINASE_ATP"/>
    <property type="match status" value="1"/>
</dbReference>
<evidence type="ECO:0000313" key="8">
    <source>
        <dbReference type="Proteomes" id="UP000030687"/>
    </source>
</evidence>
<dbReference type="KEGG" id="cic:CICLE_v10033900mg"/>
<organism evidence="7 8">
    <name type="scientific">Citrus clementina</name>
    <name type="common">Clementine</name>
    <name type="synonym">Citrus deliciosa x Citrus sinensis</name>
    <dbReference type="NCBI Taxonomy" id="85681"/>
    <lineage>
        <taxon>Eukaryota</taxon>
        <taxon>Viridiplantae</taxon>
        <taxon>Streptophyta</taxon>
        <taxon>Embryophyta</taxon>
        <taxon>Tracheophyta</taxon>
        <taxon>Spermatophyta</taxon>
        <taxon>Magnoliopsida</taxon>
        <taxon>eudicotyledons</taxon>
        <taxon>Gunneridae</taxon>
        <taxon>Pentapetalae</taxon>
        <taxon>rosids</taxon>
        <taxon>malvids</taxon>
        <taxon>Sapindales</taxon>
        <taxon>Rutaceae</taxon>
        <taxon>Aurantioideae</taxon>
        <taxon>Citrus</taxon>
    </lineage>
</organism>
<feature type="binding site" evidence="5">
    <location>
        <position position="46"/>
    </location>
    <ligand>
        <name>ATP</name>
        <dbReference type="ChEBI" id="CHEBI:30616"/>
    </ligand>
</feature>
<feature type="non-terminal residue" evidence="7">
    <location>
        <position position="1"/>
    </location>
</feature>
<dbReference type="AlphaFoldDB" id="V4T8G0"/>
<keyword evidence="3" id="KW-0418">Kinase</keyword>
<dbReference type="GO" id="GO:0004672">
    <property type="term" value="F:protein kinase activity"/>
    <property type="evidence" value="ECO:0007669"/>
    <property type="project" value="InterPro"/>
</dbReference>
<keyword evidence="2 5" id="KW-0547">Nucleotide-binding</keyword>
<dbReference type="Gene3D" id="3.30.200.20">
    <property type="entry name" value="Phosphorylase Kinase, domain 1"/>
    <property type="match status" value="1"/>
</dbReference>
<evidence type="ECO:0000256" key="2">
    <source>
        <dbReference type="ARBA" id="ARBA00022741"/>
    </source>
</evidence>
<dbReference type="InterPro" id="IPR011009">
    <property type="entry name" value="Kinase-like_dom_sf"/>
</dbReference>
<dbReference type="SMART" id="SM00220">
    <property type="entry name" value="S_TKc"/>
    <property type="match status" value="1"/>
</dbReference>
<dbReference type="InterPro" id="IPR017441">
    <property type="entry name" value="Protein_kinase_ATP_BS"/>
</dbReference>
<dbReference type="SUPFAM" id="SSF56112">
    <property type="entry name" value="Protein kinase-like (PK-like)"/>
    <property type="match status" value="1"/>
</dbReference>
<name>V4T8G0_CITCL</name>
<dbReference type="InterPro" id="IPR001245">
    <property type="entry name" value="Ser-Thr/Tyr_kinase_cat_dom"/>
</dbReference>
<keyword evidence="8" id="KW-1185">Reference proteome</keyword>